<feature type="transmembrane region" description="Helical" evidence="1">
    <location>
        <begin position="110"/>
        <end position="131"/>
    </location>
</feature>
<feature type="transmembrane region" description="Helical" evidence="1">
    <location>
        <begin position="66"/>
        <end position="90"/>
    </location>
</feature>
<feature type="chain" id="PRO_5023109127" description="DUF5134 domain-containing protein" evidence="2">
    <location>
        <begin position="30"/>
        <end position="136"/>
    </location>
</feature>
<dbReference type="EMBL" id="VDUX01000003">
    <property type="protein sequence ID" value="TXL61233.1"/>
    <property type="molecule type" value="Genomic_DNA"/>
</dbReference>
<evidence type="ECO:0008006" key="5">
    <source>
        <dbReference type="Google" id="ProtNLM"/>
    </source>
</evidence>
<feature type="signal peptide" evidence="2">
    <location>
        <begin position="1"/>
        <end position="29"/>
    </location>
</feature>
<evidence type="ECO:0000313" key="4">
    <source>
        <dbReference type="Proteomes" id="UP000321571"/>
    </source>
</evidence>
<keyword evidence="1" id="KW-0472">Membrane</keyword>
<sequence>MTIDNVLWMLTALAAVVVLLTRMRLSANAAQAGHAQIPQGILDSHTVAGIAALGIWCWYLSSPRDVVGYIALGLWWVEALIGVLVLARWLPGAGKHAADAKDDSWSQGPSLSILGHVGMVLGVAFFTYCVVAGKVS</sequence>
<keyword evidence="1" id="KW-1133">Transmembrane helix</keyword>
<keyword evidence="2" id="KW-0732">Signal</keyword>
<protein>
    <recommendedName>
        <fullName evidence="5">DUF5134 domain-containing protein</fullName>
    </recommendedName>
</protein>
<dbReference type="Proteomes" id="UP000321571">
    <property type="component" value="Unassembled WGS sequence"/>
</dbReference>
<accession>A0A5C8NL77</accession>
<evidence type="ECO:0000256" key="1">
    <source>
        <dbReference type="SAM" id="Phobius"/>
    </source>
</evidence>
<comment type="caution">
    <text evidence="3">The sequence shown here is derived from an EMBL/GenBank/DDBJ whole genome shotgun (WGS) entry which is preliminary data.</text>
</comment>
<keyword evidence="1" id="KW-0812">Transmembrane</keyword>
<evidence type="ECO:0000313" key="3">
    <source>
        <dbReference type="EMBL" id="TXL61233.1"/>
    </source>
</evidence>
<dbReference type="OrthoDB" id="4868296at2"/>
<keyword evidence="4" id="KW-1185">Reference proteome</keyword>
<evidence type="ECO:0000256" key="2">
    <source>
        <dbReference type="SAM" id="SignalP"/>
    </source>
</evidence>
<name>A0A5C8NL77_9ACTN</name>
<reference evidence="3 4" key="1">
    <citation type="submission" date="2019-06" db="EMBL/GenBank/DDBJ databases">
        <title>Aeromicrobium sp. nov., isolated from a maize field.</title>
        <authorList>
            <person name="Lin S.-Y."/>
            <person name="Tsai C.-F."/>
            <person name="Young C.-C."/>
        </authorList>
    </citation>
    <scope>NUCLEOTIDE SEQUENCE [LARGE SCALE GENOMIC DNA]</scope>
    <source>
        <strain evidence="3 4">CC-CFT486</strain>
    </source>
</reference>
<organism evidence="3 4">
    <name type="scientific">Aeromicrobium terrae</name>
    <dbReference type="NCBI Taxonomy" id="2498846"/>
    <lineage>
        <taxon>Bacteria</taxon>
        <taxon>Bacillati</taxon>
        <taxon>Actinomycetota</taxon>
        <taxon>Actinomycetes</taxon>
        <taxon>Propionibacteriales</taxon>
        <taxon>Nocardioidaceae</taxon>
        <taxon>Aeromicrobium</taxon>
    </lineage>
</organism>
<proteinExistence type="predicted"/>
<feature type="transmembrane region" description="Helical" evidence="1">
    <location>
        <begin position="42"/>
        <end position="59"/>
    </location>
</feature>
<dbReference type="RefSeq" id="WP_147685337.1">
    <property type="nucleotide sequence ID" value="NZ_VDUX01000003.1"/>
</dbReference>
<gene>
    <name evidence="3" type="ORF">FHP06_07285</name>
</gene>
<dbReference type="AlphaFoldDB" id="A0A5C8NL77"/>